<evidence type="ECO:0000313" key="2">
    <source>
        <dbReference type="Proteomes" id="UP001186452"/>
    </source>
</evidence>
<dbReference type="InterPro" id="IPR011042">
    <property type="entry name" value="6-blade_b-propeller_TolB-like"/>
</dbReference>
<gene>
    <name evidence="1" type="ORF">R2X38_13220</name>
</gene>
<accession>A0ABU3ZIM0</accession>
<name>A0ABU3ZIM0_9GAMM</name>
<comment type="caution">
    <text evidence="1">The sequence shown here is derived from an EMBL/GenBank/DDBJ whole genome shotgun (WGS) entry which is preliminary data.</text>
</comment>
<dbReference type="Proteomes" id="UP001186452">
    <property type="component" value="Unassembled WGS sequence"/>
</dbReference>
<dbReference type="EMBL" id="JAWJZI010000004">
    <property type="protein sequence ID" value="MDV5169957.1"/>
    <property type="molecule type" value="Genomic_DNA"/>
</dbReference>
<dbReference type="PANTHER" id="PTHR24104:SF25">
    <property type="entry name" value="PROTEIN LIN-41"/>
    <property type="match status" value="1"/>
</dbReference>
<evidence type="ECO:0008006" key="3">
    <source>
        <dbReference type="Google" id="ProtNLM"/>
    </source>
</evidence>
<protein>
    <recommendedName>
        <fullName evidence="3">6-bladed beta-propeller</fullName>
    </recommendedName>
</protein>
<evidence type="ECO:0000313" key="1">
    <source>
        <dbReference type="EMBL" id="MDV5169957.1"/>
    </source>
</evidence>
<dbReference type="PANTHER" id="PTHR24104">
    <property type="entry name" value="E3 UBIQUITIN-PROTEIN LIGASE NHLRC1-RELATED"/>
    <property type="match status" value="1"/>
</dbReference>
<organism evidence="1 2">
    <name type="scientific">Photobacterium rosenbergii</name>
    <dbReference type="NCBI Taxonomy" id="294936"/>
    <lineage>
        <taxon>Bacteria</taxon>
        <taxon>Pseudomonadati</taxon>
        <taxon>Pseudomonadota</taxon>
        <taxon>Gammaproteobacteria</taxon>
        <taxon>Vibrionales</taxon>
        <taxon>Vibrionaceae</taxon>
        <taxon>Photobacterium</taxon>
    </lineage>
</organism>
<dbReference type="InterPro" id="IPR050952">
    <property type="entry name" value="TRIM-NHL_E3_ligases"/>
</dbReference>
<dbReference type="RefSeq" id="WP_317522721.1">
    <property type="nucleotide sequence ID" value="NZ_JAWJZI010000004.1"/>
</dbReference>
<dbReference type="Gene3D" id="2.120.10.30">
    <property type="entry name" value="TolB, C-terminal domain"/>
    <property type="match status" value="1"/>
</dbReference>
<dbReference type="SUPFAM" id="SSF101898">
    <property type="entry name" value="NHL repeat"/>
    <property type="match status" value="1"/>
</dbReference>
<sequence>MSQPSSLNTPPPPWLNQQWTQVPDYIAIENCHEMAQSRDGRVFLSVDHPENNILIFSPDGRFLDSWTLGYDGCHGLTLFEEGGIEYLLITQTGVVEIDGVISKGRGEVVQATLDGKVIRTFANPFELGIYHPGLTYNPTETCVAPNGDIYIADGYGASFIHCFAPDGNYKFSFGGTENAPAANSLINPHGIAIDHRPAAKGGQPLLVISSRKQSSFKFFTLAGEFVKSIHLPGVYPCRPVIHGSLLYCGVCWSGPVVSDIDLENYASRRDNSGFVLAIGEDGKVTRAIGAKPPVYIAGVLQPMEAEENSPFHHVHDVLPLSSGTLLVSQWRGQQSLPYAISI</sequence>
<reference evidence="1 2" key="1">
    <citation type="submission" date="2023-10" db="EMBL/GenBank/DDBJ databases">
        <title>Marine bacteria isolated from horseshoe crab.</title>
        <authorList>
            <person name="Cheng T.H."/>
        </authorList>
    </citation>
    <scope>NUCLEOTIDE SEQUENCE [LARGE SCALE GENOMIC DNA]</scope>
    <source>
        <strain evidence="1 2">HSC6</strain>
    </source>
</reference>
<keyword evidence="2" id="KW-1185">Reference proteome</keyword>
<proteinExistence type="predicted"/>